<proteinExistence type="predicted"/>
<protein>
    <submittedName>
        <fullName evidence="3">Uncharacterized protein</fullName>
    </submittedName>
</protein>
<feature type="transmembrane region" description="Helical" evidence="2">
    <location>
        <begin position="188"/>
        <end position="211"/>
    </location>
</feature>
<feature type="region of interest" description="Disordered" evidence="1">
    <location>
        <begin position="303"/>
        <end position="352"/>
    </location>
</feature>
<name>A0AA39T8K8_9AGAR</name>
<feature type="transmembrane region" description="Helical" evidence="2">
    <location>
        <begin position="232"/>
        <end position="252"/>
    </location>
</feature>
<sequence>MAVIPDIPDFSEADIQIIFKNLDVQFNTMLLQVFCSGIYTGIISTTMWTVFSAKHTIQGLASHAMIFTILCLYVLNTLPTPFWWALNRWAFIDNGWNVWTVFLAYNSVSSPLKTTLLVKGVSGVLSTLAADGSMIWRCWVVWGQHWLVVLLPILCLLTGTAMKVLEIYHELNDIVHDVQDMRAYGTFSLWPTIYISFIMATTILCTLLIIYRIITVSHAGMGIRTFRGIIEIIVESAFIYSTALLVYIVLIACDSYGGQYIDILAAFARGIAPTLIVGRVAAGHTRPDESWEGSISSSLHFGHNSEDQSQGTIDSDVEGGTLSREEGQPSVIHADSHEERQEVGGQEDEPGQIVYIEIV</sequence>
<keyword evidence="2" id="KW-0472">Membrane</keyword>
<keyword evidence="2" id="KW-1133">Transmembrane helix</keyword>
<evidence type="ECO:0000313" key="4">
    <source>
        <dbReference type="Proteomes" id="UP001175227"/>
    </source>
</evidence>
<comment type="caution">
    <text evidence="3">The sequence shown here is derived from an EMBL/GenBank/DDBJ whole genome shotgun (WGS) entry which is preliminary data.</text>
</comment>
<evidence type="ECO:0000256" key="2">
    <source>
        <dbReference type="SAM" id="Phobius"/>
    </source>
</evidence>
<reference evidence="3" key="1">
    <citation type="submission" date="2023-06" db="EMBL/GenBank/DDBJ databases">
        <authorList>
            <consortium name="Lawrence Berkeley National Laboratory"/>
            <person name="Ahrendt S."/>
            <person name="Sahu N."/>
            <person name="Indic B."/>
            <person name="Wong-Bajracharya J."/>
            <person name="Merenyi Z."/>
            <person name="Ke H.-M."/>
            <person name="Monk M."/>
            <person name="Kocsube S."/>
            <person name="Drula E."/>
            <person name="Lipzen A."/>
            <person name="Balint B."/>
            <person name="Henrissat B."/>
            <person name="Andreopoulos B."/>
            <person name="Martin F.M."/>
            <person name="Harder C.B."/>
            <person name="Rigling D."/>
            <person name="Ford K.L."/>
            <person name="Foster G.D."/>
            <person name="Pangilinan J."/>
            <person name="Papanicolaou A."/>
            <person name="Barry K."/>
            <person name="LaButti K."/>
            <person name="Viragh M."/>
            <person name="Koriabine M."/>
            <person name="Yan M."/>
            <person name="Riley R."/>
            <person name="Champramary S."/>
            <person name="Plett K.L."/>
            <person name="Tsai I.J."/>
            <person name="Slot J."/>
            <person name="Sipos G."/>
            <person name="Plett J."/>
            <person name="Nagy L.G."/>
            <person name="Grigoriev I.V."/>
        </authorList>
    </citation>
    <scope>NUCLEOTIDE SEQUENCE</scope>
    <source>
        <strain evidence="3">ICMP 16352</strain>
    </source>
</reference>
<dbReference type="AlphaFoldDB" id="A0AA39T8K8"/>
<accession>A0AA39T8K8</accession>
<dbReference type="Proteomes" id="UP001175227">
    <property type="component" value="Unassembled WGS sequence"/>
</dbReference>
<dbReference type="EMBL" id="JAUEPR010000047">
    <property type="protein sequence ID" value="KAK0471806.1"/>
    <property type="molecule type" value="Genomic_DNA"/>
</dbReference>
<feature type="transmembrane region" description="Helical" evidence="2">
    <location>
        <begin position="29"/>
        <end position="51"/>
    </location>
</feature>
<keyword evidence="2" id="KW-0812">Transmembrane</keyword>
<evidence type="ECO:0000256" key="1">
    <source>
        <dbReference type="SAM" id="MobiDB-lite"/>
    </source>
</evidence>
<keyword evidence="4" id="KW-1185">Reference proteome</keyword>
<organism evidence="3 4">
    <name type="scientific">Armillaria novae-zelandiae</name>
    <dbReference type="NCBI Taxonomy" id="153914"/>
    <lineage>
        <taxon>Eukaryota</taxon>
        <taxon>Fungi</taxon>
        <taxon>Dikarya</taxon>
        <taxon>Basidiomycota</taxon>
        <taxon>Agaricomycotina</taxon>
        <taxon>Agaricomycetes</taxon>
        <taxon>Agaricomycetidae</taxon>
        <taxon>Agaricales</taxon>
        <taxon>Marasmiineae</taxon>
        <taxon>Physalacriaceae</taxon>
        <taxon>Armillaria</taxon>
    </lineage>
</organism>
<feature type="transmembrane region" description="Helical" evidence="2">
    <location>
        <begin position="63"/>
        <end position="86"/>
    </location>
</feature>
<gene>
    <name evidence="3" type="ORF">IW261DRAFT_1611919</name>
</gene>
<evidence type="ECO:0000313" key="3">
    <source>
        <dbReference type="EMBL" id="KAK0471806.1"/>
    </source>
</evidence>
<feature type="transmembrane region" description="Helical" evidence="2">
    <location>
        <begin position="146"/>
        <end position="168"/>
    </location>
</feature>